<protein>
    <submittedName>
        <fullName evidence="1">Uncharacterized protein</fullName>
    </submittedName>
</protein>
<gene>
    <name evidence="1" type="ORF">AMST5_03332</name>
</gene>
<evidence type="ECO:0000313" key="1">
    <source>
        <dbReference type="EMBL" id="CAJ0882380.1"/>
    </source>
</evidence>
<dbReference type="EMBL" id="OY288114">
    <property type="protein sequence ID" value="CAJ0882380.1"/>
    <property type="molecule type" value="Genomic_DNA"/>
</dbReference>
<reference evidence="1" key="1">
    <citation type="submission" date="2023-07" db="EMBL/GenBank/DDBJ databases">
        <authorList>
            <person name="Pelsma A.J. K."/>
        </authorList>
    </citation>
    <scope>NUCLEOTIDE SEQUENCE</scope>
</reference>
<organism evidence="1">
    <name type="scientific">freshwater sediment metagenome</name>
    <dbReference type="NCBI Taxonomy" id="556182"/>
    <lineage>
        <taxon>unclassified sequences</taxon>
        <taxon>metagenomes</taxon>
        <taxon>ecological metagenomes</taxon>
    </lineage>
</organism>
<name>A0AA48M1S6_9ZZZZ</name>
<proteinExistence type="predicted"/>
<accession>A0AA48M1S6</accession>
<sequence>MATYRVREVRIVELDGGVEKITPLREYELDSANACAAAEEICHFFEVEILSLKAPQKIDFDALLVLDSNGIEVARFTVSDVWKRQADAVDTGKTYLHWI</sequence>
<dbReference type="AlphaFoldDB" id="A0AA48M1S6"/>